<keyword evidence="2" id="KW-1185">Reference proteome</keyword>
<proteinExistence type="predicted"/>
<dbReference type="EMBL" id="CM042028">
    <property type="protein sequence ID" value="KAI3797219.1"/>
    <property type="molecule type" value="Genomic_DNA"/>
</dbReference>
<reference evidence="2" key="1">
    <citation type="journal article" date="2022" name="Mol. Ecol. Resour.">
        <title>The genomes of chicory, endive, great burdock and yacon provide insights into Asteraceae palaeo-polyploidization history and plant inulin production.</title>
        <authorList>
            <person name="Fan W."/>
            <person name="Wang S."/>
            <person name="Wang H."/>
            <person name="Wang A."/>
            <person name="Jiang F."/>
            <person name="Liu H."/>
            <person name="Zhao H."/>
            <person name="Xu D."/>
            <person name="Zhang Y."/>
        </authorList>
    </citation>
    <scope>NUCLEOTIDE SEQUENCE [LARGE SCALE GENOMIC DNA]</scope>
    <source>
        <strain evidence="2">cv. Yunnan</strain>
    </source>
</reference>
<accession>A0ACB9HN44</accession>
<organism evidence="1 2">
    <name type="scientific">Smallanthus sonchifolius</name>
    <dbReference type="NCBI Taxonomy" id="185202"/>
    <lineage>
        <taxon>Eukaryota</taxon>
        <taxon>Viridiplantae</taxon>
        <taxon>Streptophyta</taxon>
        <taxon>Embryophyta</taxon>
        <taxon>Tracheophyta</taxon>
        <taxon>Spermatophyta</taxon>
        <taxon>Magnoliopsida</taxon>
        <taxon>eudicotyledons</taxon>
        <taxon>Gunneridae</taxon>
        <taxon>Pentapetalae</taxon>
        <taxon>asterids</taxon>
        <taxon>campanulids</taxon>
        <taxon>Asterales</taxon>
        <taxon>Asteraceae</taxon>
        <taxon>Asteroideae</taxon>
        <taxon>Heliantheae alliance</taxon>
        <taxon>Millerieae</taxon>
        <taxon>Smallanthus</taxon>
    </lineage>
</organism>
<sequence>MSKTCWLELLGPSGSARSQVYNSNTPESIIVESVRLRPLTHFILSIFKITTNYCSITAYSNWAPFFVWLMNC</sequence>
<evidence type="ECO:0000313" key="2">
    <source>
        <dbReference type="Proteomes" id="UP001056120"/>
    </source>
</evidence>
<evidence type="ECO:0000313" key="1">
    <source>
        <dbReference type="EMBL" id="KAI3797219.1"/>
    </source>
</evidence>
<gene>
    <name evidence="1" type="ORF">L1987_32474</name>
</gene>
<dbReference type="Proteomes" id="UP001056120">
    <property type="component" value="Linkage Group LG11"/>
</dbReference>
<name>A0ACB9HN44_9ASTR</name>
<protein>
    <submittedName>
        <fullName evidence="1">Uncharacterized protein</fullName>
    </submittedName>
</protein>
<reference evidence="1 2" key="2">
    <citation type="journal article" date="2022" name="Mol. Ecol. Resour.">
        <title>The genomes of chicory, endive, great burdock and yacon provide insights into Asteraceae paleo-polyploidization history and plant inulin production.</title>
        <authorList>
            <person name="Fan W."/>
            <person name="Wang S."/>
            <person name="Wang H."/>
            <person name="Wang A."/>
            <person name="Jiang F."/>
            <person name="Liu H."/>
            <person name="Zhao H."/>
            <person name="Xu D."/>
            <person name="Zhang Y."/>
        </authorList>
    </citation>
    <scope>NUCLEOTIDE SEQUENCE [LARGE SCALE GENOMIC DNA]</scope>
    <source>
        <strain evidence="2">cv. Yunnan</strain>
        <tissue evidence="1">Leaves</tissue>
    </source>
</reference>
<comment type="caution">
    <text evidence="1">The sequence shown here is derived from an EMBL/GenBank/DDBJ whole genome shotgun (WGS) entry which is preliminary data.</text>
</comment>